<evidence type="ECO:0000313" key="7">
    <source>
        <dbReference type="EMBL" id="SFP92911.1"/>
    </source>
</evidence>
<dbReference type="InterPro" id="IPR001818">
    <property type="entry name" value="Pept_M10_metallopeptidase"/>
</dbReference>
<accession>A0A1I5UCD7</accession>
<sequence length="331" mass="34613">MRDFSTAARRAGAVTAAVTAALACTAPSATATAAAAPRPPAWCKAVGALAVRTLPHTIRIDDCDLRGRTVRGNGLAAVVPTDGTSLVAQQLHTNGGSELHIRVDRRTGKITIRTRSGRVPQGRPRMARAAVAACQDGTYRPEPARWPRGHTVQWHYHAGGSGLPLAPIAKGVSNMVNARTDCVSGGRFTPQPNVHENYAGQSNRPPNLTGGAACGARDRANTFGWLAMPGAGRNVLAATCMWFSGTRMVETDMALQTQDRQWWTGGTCRPGSYSVEAVATHETGHVLGLDHVSGSQHSDLTMAPSIGACDDGAATLGKGDHAGLISLYGGR</sequence>
<dbReference type="GO" id="GO:0006508">
    <property type="term" value="P:proteolysis"/>
    <property type="evidence" value="ECO:0007669"/>
    <property type="project" value="UniProtKB-KW"/>
</dbReference>
<dbReference type="Gene3D" id="3.40.390.10">
    <property type="entry name" value="Collagenase (Catalytic Domain)"/>
    <property type="match status" value="1"/>
</dbReference>
<evidence type="ECO:0000256" key="2">
    <source>
        <dbReference type="ARBA" id="ARBA00022723"/>
    </source>
</evidence>
<keyword evidence="4" id="KW-0862">Zinc</keyword>
<dbReference type="Proteomes" id="UP000183413">
    <property type="component" value="Unassembled WGS sequence"/>
</dbReference>
<dbReference type="SUPFAM" id="SSF55486">
    <property type="entry name" value="Metalloproteases ('zincins'), catalytic domain"/>
    <property type="match status" value="1"/>
</dbReference>
<dbReference type="Pfam" id="PF00413">
    <property type="entry name" value="Peptidase_M10"/>
    <property type="match status" value="1"/>
</dbReference>
<dbReference type="eggNOG" id="ENOG5034806">
    <property type="taxonomic scope" value="Bacteria"/>
</dbReference>
<reference evidence="7 8" key="1">
    <citation type="submission" date="2016-10" db="EMBL/GenBank/DDBJ databases">
        <authorList>
            <person name="de Groot N.N."/>
        </authorList>
    </citation>
    <scope>NUCLEOTIDE SEQUENCE [LARGE SCALE GENOMIC DNA]</scope>
    <source>
        <strain evidence="7 8">DSM 43067</strain>
    </source>
</reference>
<dbReference type="OrthoDB" id="5188902at2"/>
<evidence type="ECO:0000313" key="8">
    <source>
        <dbReference type="Proteomes" id="UP000183413"/>
    </source>
</evidence>
<organism evidence="7 8">
    <name type="scientific">Actinomadura madurae</name>
    <dbReference type="NCBI Taxonomy" id="1993"/>
    <lineage>
        <taxon>Bacteria</taxon>
        <taxon>Bacillati</taxon>
        <taxon>Actinomycetota</taxon>
        <taxon>Actinomycetes</taxon>
        <taxon>Streptosporangiales</taxon>
        <taxon>Thermomonosporaceae</taxon>
        <taxon>Actinomadura</taxon>
    </lineage>
</organism>
<keyword evidence="3" id="KW-0378">Hydrolase</keyword>
<dbReference type="RefSeq" id="WP_021600235.1">
    <property type="nucleotide sequence ID" value="NZ_CP083237.1"/>
</dbReference>
<evidence type="ECO:0000256" key="1">
    <source>
        <dbReference type="ARBA" id="ARBA00022670"/>
    </source>
</evidence>
<evidence type="ECO:0000256" key="3">
    <source>
        <dbReference type="ARBA" id="ARBA00022801"/>
    </source>
</evidence>
<proteinExistence type="predicted"/>
<feature type="signal peptide" evidence="5">
    <location>
        <begin position="1"/>
        <end position="31"/>
    </location>
</feature>
<keyword evidence="8" id="KW-1185">Reference proteome</keyword>
<dbReference type="InterPro" id="IPR024079">
    <property type="entry name" value="MetalloPept_cat_dom_sf"/>
</dbReference>
<dbReference type="GO" id="GO:0031012">
    <property type="term" value="C:extracellular matrix"/>
    <property type="evidence" value="ECO:0007669"/>
    <property type="project" value="InterPro"/>
</dbReference>
<dbReference type="GeneID" id="99652691"/>
<evidence type="ECO:0000256" key="4">
    <source>
        <dbReference type="ARBA" id="ARBA00022833"/>
    </source>
</evidence>
<dbReference type="EMBL" id="FOVH01000019">
    <property type="protein sequence ID" value="SFP92911.1"/>
    <property type="molecule type" value="Genomic_DNA"/>
</dbReference>
<keyword evidence="1" id="KW-0645">Protease</keyword>
<name>A0A1I5UCD7_9ACTN</name>
<dbReference type="GO" id="GO:0008270">
    <property type="term" value="F:zinc ion binding"/>
    <property type="evidence" value="ECO:0007669"/>
    <property type="project" value="InterPro"/>
</dbReference>
<dbReference type="AlphaFoldDB" id="A0A1I5UCD7"/>
<keyword evidence="2" id="KW-0479">Metal-binding</keyword>
<evidence type="ECO:0000259" key="6">
    <source>
        <dbReference type="Pfam" id="PF00413"/>
    </source>
</evidence>
<feature type="chain" id="PRO_5039617405" evidence="5">
    <location>
        <begin position="32"/>
        <end position="331"/>
    </location>
</feature>
<feature type="domain" description="Peptidase M10 metallopeptidase" evidence="6">
    <location>
        <begin position="257"/>
        <end position="329"/>
    </location>
</feature>
<evidence type="ECO:0000256" key="5">
    <source>
        <dbReference type="SAM" id="SignalP"/>
    </source>
</evidence>
<dbReference type="InParanoid" id="A0A1I5UCD7"/>
<gene>
    <name evidence="7" type="ORF">SAMN04489713_119137</name>
</gene>
<dbReference type="PROSITE" id="PS51257">
    <property type="entry name" value="PROKAR_LIPOPROTEIN"/>
    <property type="match status" value="1"/>
</dbReference>
<keyword evidence="5" id="KW-0732">Signal</keyword>
<protein>
    <submittedName>
        <fullName evidence="7">Matrixin</fullName>
    </submittedName>
</protein>
<dbReference type="GO" id="GO:0004222">
    <property type="term" value="F:metalloendopeptidase activity"/>
    <property type="evidence" value="ECO:0007669"/>
    <property type="project" value="InterPro"/>
</dbReference>